<feature type="signal peptide" evidence="7">
    <location>
        <begin position="1"/>
        <end position="17"/>
    </location>
</feature>
<keyword evidence="4" id="KW-0378">Hydrolase</keyword>
<feature type="chain" id="PRO_5043686214" description="acid phosphatase" evidence="7">
    <location>
        <begin position="18"/>
        <end position="289"/>
    </location>
</feature>
<name>A0AAV5VV99_9BILA</name>
<proteinExistence type="predicted"/>
<dbReference type="EMBL" id="BTSY01000004">
    <property type="protein sequence ID" value="GMT22461.1"/>
    <property type="molecule type" value="Genomic_DNA"/>
</dbReference>
<reference evidence="8" key="1">
    <citation type="submission" date="2023-10" db="EMBL/GenBank/DDBJ databases">
        <title>Genome assembly of Pristionchus species.</title>
        <authorList>
            <person name="Yoshida K."/>
            <person name="Sommer R.J."/>
        </authorList>
    </citation>
    <scope>NUCLEOTIDE SEQUENCE</scope>
    <source>
        <strain evidence="8">RS5133</strain>
    </source>
</reference>
<dbReference type="GO" id="GO:0003993">
    <property type="term" value="F:acid phosphatase activity"/>
    <property type="evidence" value="ECO:0007669"/>
    <property type="project" value="UniProtKB-EC"/>
</dbReference>
<evidence type="ECO:0000256" key="4">
    <source>
        <dbReference type="ARBA" id="ARBA00022801"/>
    </source>
</evidence>
<dbReference type="InterPro" id="IPR029033">
    <property type="entry name" value="His_PPase_superfam"/>
</dbReference>
<evidence type="ECO:0000313" key="8">
    <source>
        <dbReference type="EMBL" id="GMT22461.1"/>
    </source>
</evidence>
<evidence type="ECO:0000256" key="7">
    <source>
        <dbReference type="SAM" id="SignalP"/>
    </source>
</evidence>
<organism evidence="8 9">
    <name type="scientific">Pristionchus fissidentatus</name>
    <dbReference type="NCBI Taxonomy" id="1538716"/>
    <lineage>
        <taxon>Eukaryota</taxon>
        <taxon>Metazoa</taxon>
        <taxon>Ecdysozoa</taxon>
        <taxon>Nematoda</taxon>
        <taxon>Chromadorea</taxon>
        <taxon>Rhabditida</taxon>
        <taxon>Rhabditina</taxon>
        <taxon>Diplogasteromorpha</taxon>
        <taxon>Diplogasteroidea</taxon>
        <taxon>Neodiplogasteridae</taxon>
        <taxon>Pristionchus</taxon>
    </lineage>
</organism>
<gene>
    <name evidence="8" type="ORF">PFISCL1PPCAC_13758</name>
</gene>
<feature type="non-terminal residue" evidence="8">
    <location>
        <position position="1"/>
    </location>
</feature>
<evidence type="ECO:0000256" key="1">
    <source>
        <dbReference type="ARBA" id="ARBA00000032"/>
    </source>
</evidence>
<evidence type="ECO:0000256" key="5">
    <source>
        <dbReference type="ARBA" id="ARBA00023157"/>
    </source>
</evidence>
<dbReference type="PANTHER" id="PTHR11567">
    <property type="entry name" value="ACID PHOSPHATASE-RELATED"/>
    <property type="match status" value="1"/>
</dbReference>
<evidence type="ECO:0000313" key="9">
    <source>
        <dbReference type="Proteomes" id="UP001432322"/>
    </source>
</evidence>
<comment type="caution">
    <text evidence="8">The sequence shown here is derived from an EMBL/GenBank/DDBJ whole genome shotgun (WGS) entry which is preliminary data.</text>
</comment>
<evidence type="ECO:0000256" key="6">
    <source>
        <dbReference type="ARBA" id="ARBA00023180"/>
    </source>
</evidence>
<keyword evidence="6" id="KW-0325">Glycoprotein</keyword>
<dbReference type="Gene3D" id="3.40.50.1240">
    <property type="entry name" value="Phosphoglycerate mutase-like"/>
    <property type="match status" value="1"/>
</dbReference>
<keyword evidence="3 7" id="KW-0732">Signal</keyword>
<keyword evidence="9" id="KW-1185">Reference proteome</keyword>
<dbReference type="EC" id="3.1.3.2" evidence="2"/>
<dbReference type="AlphaFoldDB" id="A0AAV5VV99"/>
<sequence>LLILGFVGSLALDELLSVNVVIRHADRSATSGWATAESPSVLFRGSGELTDVSTVDFGISFPAASFTNALFKETPKDHAVVPPIYTVDVDSDGLLVPLLTCTDGWEETIARFNLTSNVNVKDASLRAMMMTAWPAACATVNPALVDAIIAELPNKLINMPANYKACAEGAAKEFMYKYIELLAGAGASFNDLRIKRVAGAATCTGAACNGQPKFRVYYTHDVNVLALSHIFGVLDQFNGITPAFSSALVFEVRRNDNGTYVKIFTKNGHKADFVDTNNCATNCSLSAVS</sequence>
<feature type="non-terminal residue" evidence="8">
    <location>
        <position position="289"/>
    </location>
</feature>
<dbReference type="Proteomes" id="UP001432322">
    <property type="component" value="Unassembled WGS sequence"/>
</dbReference>
<dbReference type="SUPFAM" id="SSF53254">
    <property type="entry name" value="Phosphoglycerate mutase-like"/>
    <property type="match status" value="1"/>
</dbReference>
<dbReference type="InterPro" id="IPR050645">
    <property type="entry name" value="Histidine_acid_phosphatase"/>
</dbReference>
<comment type="catalytic activity">
    <reaction evidence="1">
        <text>a phosphate monoester + H2O = an alcohol + phosphate</text>
        <dbReference type="Rhea" id="RHEA:15017"/>
        <dbReference type="ChEBI" id="CHEBI:15377"/>
        <dbReference type="ChEBI" id="CHEBI:30879"/>
        <dbReference type="ChEBI" id="CHEBI:43474"/>
        <dbReference type="ChEBI" id="CHEBI:67140"/>
        <dbReference type="EC" id="3.1.3.2"/>
    </reaction>
</comment>
<evidence type="ECO:0000256" key="3">
    <source>
        <dbReference type="ARBA" id="ARBA00022729"/>
    </source>
</evidence>
<accession>A0AAV5VV99</accession>
<protein>
    <recommendedName>
        <fullName evidence="2">acid phosphatase</fullName>
        <ecNumber evidence="2">3.1.3.2</ecNumber>
    </recommendedName>
</protein>
<dbReference type="PANTHER" id="PTHR11567:SF211">
    <property type="entry name" value="PROSTATIC ACID PHOSPHATASE"/>
    <property type="match status" value="1"/>
</dbReference>
<keyword evidence="5" id="KW-1015">Disulfide bond</keyword>
<evidence type="ECO:0000256" key="2">
    <source>
        <dbReference type="ARBA" id="ARBA00012646"/>
    </source>
</evidence>